<gene>
    <name evidence="1" type="ORF">GCM10009768_08360</name>
</gene>
<reference evidence="1 2" key="1">
    <citation type="journal article" date="2019" name="Int. J. Syst. Evol. Microbiol.">
        <title>The Global Catalogue of Microorganisms (GCM) 10K type strain sequencing project: providing services to taxonomists for standard genome sequencing and annotation.</title>
        <authorList>
            <consortium name="The Broad Institute Genomics Platform"/>
            <consortium name="The Broad Institute Genome Sequencing Center for Infectious Disease"/>
            <person name="Wu L."/>
            <person name="Ma J."/>
        </authorList>
    </citation>
    <scope>NUCLEOTIDE SEQUENCE [LARGE SCALE GENOMIC DNA]</scope>
    <source>
        <strain evidence="1 2">JCM 14736</strain>
    </source>
</reference>
<name>A0ABN2LCY7_9MICO</name>
<accession>A0ABN2LCY7</accession>
<sequence length="59" mass="6370">MSLAVFRTVRRAGLVLFPGLFGKAYDAADQRFGAAAPIPAGLAAPRNRVADPEQRIFVR</sequence>
<comment type="caution">
    <text evidence="1">The sequence shown here is derived from an EMBL/GenBank/DDBJ whole genome shotgun (WGS) entry which is preliminary data.</text>
</comment>
<evidence type="ECO:0000313" key="1">
    <source>
        <dbReference type="EMBL" id="GAA1781706.1"/>
    </source>
</evidence>
<keyword evidence="2" id="KW-1185">Reference proteome</keyword>
<dbReference type="Proteomes" id="UP001500851">
    <property type="component" value="Unassembled WGS sequence"/>
</dbReference>
<evidence type="ECO:0000313" key="2">
    <source>
        <dbReference type="Proteomes" id="UP001500851"/>
    </source>
</evidence>
<protein>
    <submittedName>
        <fullName evidence="1">Uncharacterized protein</fullName>
    </submittedName>
</protein>
<proteinExistence type="predicted"/>
<organism evidence="1 2">
    <name type="scientific">Leucobacter iarius</name>
    <dbReference type="NCBI Taxonomy" id="333963"/>
    <lineage>
        <taxon>Bacteria</taxon>
        <taxon>Bacillati</taxon>
        <taxon>Actinomycetota</taxon>
        <taxon>Actinomycetes</taxon>
        <taxon>Micrococcales</taxon>
        <taxon>Microbacteriaceae</taxon>
        <taxon>Leucobacter</taxon>
    </lineage>
</organism>
<dbReference type="EMBL" id="BAAAOB010000001">
    <property type="protein sequence ID" value="GAA1781706.1"/>
    <property type="molecule type" value="Genomic_DNA"/>
</dbReference>